<feature type="repeat" description="WD" evidence="1">
    <location>
        <begin position="1133"/>
        <end position="1170"/>
    </location>
</feature>
<dbReference type="InterPro" id="IPR005112">
    <property type="entry name" value="dDENN_dom"/>
</dbReference>
<dbReference type="Proteomes" id="UP000886885">
    <property type="component" value="Chromosome 12D"/>
</dbReference>
<protein>
    <recommendedName>
        <fullName evidence="3">UDENN domain-containing protein</fullName>
    </recommendedName>
</protein>
<dbReference type="SMART" id="SM00799">
    <property type="entry name" value="DENN"/>
    <property type="match status" value="1"/>
</dbReference>
<dbReference type="SMART" id="SM00320">
    <property type="entry name" value="WD40"/>
    <property type="match status" value="8"/>
</dbReference>
<dbReference type="Pfam" id="PF03456">
    <property type="entry name" value="uDENN"/>
    <property type="match status" value="1"/>
</dbReference>
<dbReference type="InterPro" id="IPR001194">
    <property type="entry name" value="cDENN_dom"/>
</dbReference>
<feature type="repeat" description="WD" evidence="1">
    <location>
        <begin position="1171"/>
        <end position="1210"/>
    </location>
</feature>
<keyword evidence="5" id="KW-1185">Reference proteome</keyword>
<dbReference type="CDD" id="cd00200">
    <property type="entry name" value="WD40"/>
    <property type="match status" value="1"/>
</dbReference>
<reference evidence="4" key="1">
    <citation type="journal article" date="2020" name="bioRxiv">
        <title>Hybrid origin of Populus tomentosa Carr. identified through genome sequencing and phylogenomic analysis.</title>
        <authorList>
            <person name="An X."/>
            <person name="Gao K."/>
            <person name="Chen Z."/>
            <person name="Li J."/>
            <person name="Yang X."/>
            <person name="Yang X."/>
            <person name="Zhou J."/>
            <person name="Guo T."/>
            <person name="Zhao T."/>
            <person name="Huang S."/>
            <person name="Miao D."/>
            <person name="Khan W.U."/>
            <person name="Rao P."/>
            <person name="Ye M."/>
            <person name="Lei B."/>
            <person name="Liao W."/>
            <person name="Wang J."/>
            <person name="Ji L."/>
            <person name="Li Y."/>
            <person name="Guo B."/>
            <person name="Mustafa N.S."/>
            <person name="Li S."/>
            <person name="Yun Q."/>
            <person name="Keller S.R."/>
            <person name="Mao J."/>
            <person name="Zhang R."/>
            <person name="Strauss S.H."/>
        </authorList>
    </citation>
    <scope>NUCLEOTIDE SEQUENCE</scope>
    <source>
        <strain evidence="4">GM15</strain>
        <tissue evidence="4">Leaf</tissue>
    </source>
</reference>
<dbReference type="Pfam" id="PF00400">
    <property type="entry name" value="WD40"/>
    <property type="match status" value="5"/>
</dbReference>
<dbReference type="OrthoDB" id="6019893at2759"/>
<dbReference type="PANTHER" id="PTHR12296:SF21">
    <property type="entry name" value="DENN DOMAIN-CONTAINING PROTEIN 3"/>
    <property type="match status" value="1"/>
</dbReference>
<accession>A0A8X7YR19</accession>
<dbReference type="PROSITE" id="PS50294">
    <property type="entry name" value="WD_REPEATS_REGION"/>
    <property type="match status" value="3"/>
</dbReference>
<feature type="region of interest" description="Disordered" evidence="2">
    <location>
        <begin position="949"/>
        <end position="982"/>
    </location>
</feature>
<feature type="repeat" description="WD" evidence="1">
    <location>
        <begin position="1048"/>
        <end position="1087"/>
    </location>
</feature>
<evidence type="ECO:0000259" key="3">
    <source>
        <dbReference type="PROSITE" id="PS50211"/>
    </source>
</evidence>
<dbReference type="SMART" id="SM00801">
    <property type="entry name" value="dDENN"/>
    <property type="match status" value="1"/>
</dbReference>
<dbReference type="InterPro" id="IPR001680">
    <property type="entry name" value="WD40_rpt"/>
</dbReference>
<dbReference type="Pfam" id="PF02141">
    <property type="entry name" value="DENN"/>
    <property type="match status" value="1"/>
</dbReference>
<dbReference type="GO" id="GO:0031410">
    <property type="term" value="C:cytoplasmic vesicle"/>
    <property type="evidence" value="ECO:0007669"/>
    <property type="project" value="TreeGrafter"/>
</dbReference>
<dbReference type="InterPro" id="IPR051696">
    <property type="entry name" value="DENN_Domain_GEFs"/>
</dbReference>
<name>A0A8X7YR19_POPTO</name>
<dbReference type="FunFam" id="2.130.10.10:FF:000624">
    <property type="entry name" value="DENN domain and WD repeat-containing protein SCD1"/>
    <property type="match status" value="1"/>
</dbReference>
<comment type="caution">
    <text evidence="4">The sequence shown here is derived from an EMBL/GenBank/DDBJ whole genome shotgun (WGS) entry which is preliminary data.</text>
</comment>
<evidence type="ECO:0000313" key="4">
    <source>
        <dbReference type="EMBL" id="KAG6752958.1"/>
    </source>
</evidence>
<dbReference type="EMBL" id="JAAWWB010000024">
    <property type="protein sequence ID" value="KAG6752958.1"/>
    <property type="molecule type" value="Genomic_DNA"/>
</dbReference>
<evidence type="ECO:0000313" key="5">
    <source>
        <dbReference type="Proteomes" id="UP000886885"/>
    </source>
</evidence>
<evidence type="ECO:0000256" key="2">
    <source>
        <dbReference type="SAM" id="MobiDB-lite"/>
    </source>
</evidence>
<dbReference type="InterPro" id="IPR037516">
    <property type="entry name" value="Tripartite_DENN"/>
</dbReference>
<feature type="compositionally biased region" description="Polar residues" evidence="2">
    <location>
        <begin position="949"/>
        <end position="970"/>
    </location>
</feature>
<dbReference type="InterPro" id="IPR005113">
    <property type="entry name" value="uDENN_dom"/>
</dbReference>
<dbReference type="FunFam" id="2.130.10.10:FF:000360">
    <property type="entry name" value="DENN domain and WD repeat-containing protein SCD1"/>
    <property type="match status" value="1"/>
</dbReference>
<dbReference type="PROSITE" id="PS00678">
    <property type="entry name" value="WD_REPEATS_1"/>
    <property type="match status" value="2"/>
</dbReference>
<feature type="repeat" description="WD" evidence="1">
    <location>
        <begin position="1088"/>
        <end position="1128"/>
    </location>
</feature>
<dbReference type="PROSITE" id="PS50211">
    <property type="entry name" value="DENN"/>
    <property type="match status" value="1"/>
</dbReference>
<proteinExistence type="predicted"/>
<feature type="domain" description="UDENN" evidence="3">
    <location>
        <begin position="19"/>
        <end position="533"/>
    </location>
</feature>
<keyword evidence="1" id="KW-0853">WD repeat</keyword>
<gene>
    <name evidence="4" type="ORF">POTOM_042999</name>
</gene>
<organism evidence="4 5">
    <name type="scientific">Populus tomentosa</name>
    <name type="common">Chinese white poplar</name>
    <dbReference type="NCBI Taxonomy" id="118781"/>
    <lineage>
        <taxon>Eukaryota</taxon>
        <taxon>Viridiplantae</taxon>
        <taxon>Streptophyta</taxon>
        <taxon>Embryophyta</taxon>
        <taxon>Tracheophyta</taxon>
        <taxon>Spermatophyta</taxon>
        <taxon>Magnoliopsida</taxon>
        <taxon>eudicotyledons</taxon>
        <taxon>Gunneridae</taxon>
        <taxon>Pentapetalae</taxon>
        <taxon>rosids</taxon>
        <taxon>fabids</taxon>
        <taxon>Malpighiales</taxon>
        <taxon>Salicaceae</taxon>
        <taxon>Saliceae</taxon>
        <taxon>Populus</taxon>
    </lineage>
</organism>
<feature type="repeat" description="WD" evidence="1">
    <location>
        <begin position="1211"/>
        <end position="1243"/>
    </location>
</feature>
<evidence type="ECO:0000256" key="1">
    <source>
        <dbReference type="PROSITE-ProRule" id="PRU00221"/>
    </source>
</evidence>
<sequence>MGRLFEYFVVCGLGPEMRTVDRNKGYHGMRVFYQSSLLDQYPPDNHSLYPPPPPQLPICVLPAGVEFYPSGFDANDSSTFPRSYPIVLTEGDGSKIYVSCIAFRDPVSEDIAEAYRIPANSFADKCICLVSRSPSFGVLRNALEELFALCFSPAGSSKPLWEVISHMISNVPLPTPGKDRVLFAIENCLLSLEAPPKDGLPHVDISFQPLVQCLDVDNLLKLFTAVLLERRILLRSNKYSLLTIASEAICHLIYPFRWQHVYIPLLFFSGVDYIDAPTPYMMGLHSSVDTSNLAMDGFLSSIKVVVVDLEFNRISTSEEIPPIPEPELSSLRGEILKLLYPNVMGIDQMKAGLVNSSEQYLKGCNKPWGEDHDVQLRHVIINNVQPPAVSSFFYHFPFLAVKEKILHFSGYPMNSGTFEFPEMYVKEKDLPNDALSLLVMVKQVIAVCSLYELELNAYVVLYWLIFLKFFASILGGYRNFLENTVTHAFNTQAFLKKRSRSTNQPPDPMITQFLDSHGFLDYLERAIDSDGNNNNLLEKLQDTIGRGQNPISILPTSVVEPEIITISDPDVGILGSGAKYTYDRFPSNIRSEEQEEKRKQILAAASGAFEYIKHAPSSPSVQVGKDSLSPMERAAERELMVLDIKVKLQGLWLRLLKLGATDDPLSSFEYGTILALIESDAEGIGGSGFVECIREHIHSGWHCQLTDEQFIAVKELLKTAINRATSRNDVSTIRDALEVSAEMYKKESNNVSDYVQRHLISLSIWEELRFWEVFFEYLMEHSSSKYGHDKLLRCYALLILLQVCQLCSFSDNTVNSGGVTHGGLLCLYFFTVTSFSLLQASPVLIMFLVIVKAGLGLPDTDAWHMIETIAEKNNIGYKQFIKLRGFLSHIQQIRISYWGISSLKAQSMLCHGLSSPHPKDSMDENQQPAEASVIGRSWVQSMFSRDSSRANSFGQVRKGSSNGTSVNENGTPRKQDSSAAGQKKLQTNVRILRGHSGAVTALHCVTRREVWDLVGDREDAGFFISGSTDCMVKIWDPSIRGSELRATLKGHTRTVRAISSDRGKVVSGSDDQSVIVWDKQTSQLLEELKGHDAQVSSVRMLSGERVLTAGHDGTVKMWDVRTDTCVATVGRCSSAVLCMEYDDSTGILAAAGRDAVANIWDIRAGRQMHKLLGHTKWIRSIRMVGDTLITGSDDWTARVWSVSRGTCDAVLACHAGPILCVEYSMSDRGIITGSTDGLLRFWENEEGGIRCVKNVTIHSAPILSINAGEHWLGIGAADNSMSLFHRPQDRLGGFSSTGSKMAGWQLYRTPQRTVAMVRCLASDLERKRICSGGRNGVLRLWEATINI</sequence>
<dbReference type="InterPro" id="IPR019775">
    <property type="entry name" value="WD40_repeat_CS"/>
</dbReference>
<dbReference type="GO" id="GO:0032483">
    <property type="term" value="P:regulation of Rab protein signal transduction"/>
    <property type="evidence" value="ECO:0007669"/>
    <property type="project" value="TreeGrafter"/>
</dbReference>
<dbReference type="PANTHER" id="PTHR12296">
    <property type="entry name" value="DENN DOMAIN-CONTAINING PROTEIN 4"/>
    <property type="match status" value="1"/>
</dbReference>
<dbReference type="FunFam" id="3.30.450.200:FF:000006">
    <property type="entry name" value="DENN domain and WD repeat-containing protein SCD1"/>
    <property type="match status" value="1"/>
</dbReference>
<dbReference type="SMART" id="SM00800">
    <property type="entry name" value="uDENN"/>
    <property type="match status" value="1"/>
</dbReference>
<dbReference type="PROSITE" id="PS50082">
    <property type="entry name" value="WD_REPEATS_2"/>
    <property type="match status" value="5"/>
</dbReference>